<dbReference type="PANTHER" id="PTHR16982">
    <property type="entry name" value="LYMPHOCYTE ANTIGEN 6D"/>
    <property type="match status" value="1"/>
</dbReference>
<comment type="caution">
    <text evidence="8">The sequence shown here is derived from an EMBL/GenBank/DDBJ whole genome shotgun (WGS) entry which is preliminary data.</text>
</comment>
<dbReference type="EMBL" id="LZPO01097254">
    <property type="protein sequence ID" value="OBS64270.1"/>
    <property type="molecule type" value="Genomic_DNA"/>
</dbReference>
<evidence type="ECO:0000256" key="5">
    <source>
        <dbReference type="ARBA" id="ARBA00023180"/>
    </source>
</evidence>
<dbReference type="SMART" id="SM00134">
    <property type="entry name" value="LU"/>
    <property type="match status" value="1"/>
</dbReference>
<keyword evidence="2" id="KW-1003">Cell membrane</keyword>
<dbReference type="PROSITE" id="PS00983">
    <property type="entry name" value="LY6_UPAR"/>
    <property type="match status" value="1"/>
</dbReference>
<dbReference type="GO" id="GO:0009986">
    <property type="term" value="C:cell surface"/>
    <property type="evidence" value="ECO:0007669"/>
    <property type="project" value="InterPro"/>
</dbReference>
<dbReference type="Proteomes" id="UP000092124">
    <property type="component" value="Unassembled WGS sequence"/>
</dbReference>
<dbReference type="GO" id="GO:0030098">
    <property type="term" value="P:lymphocyte differentiation"/>
    <property type="evidence" value="ECO:0007669"/>
    <property type="project" value="InterPro"/>
</dbReference>
<organism evidence="8 9">
    <name type="scientific">Neotoma lepida</name>
    <name type="common">Desert woodrat</name>
    <dbReference type="NCBI Taxonomy" id="56216"/>
    <lineage>
        <taxon>Eukaryota</taxon>
        <taxon>Metazoa</taxon>
        <taxon>Chordata</taxon>
        <taxon>Craniata</taxon>
        <taxon>Vertebrata</taxon>
        <taxon>Euteleostomi</taxon>
        <taxon>Mammalia</taxon>
        <taxon>Eutheria</taxon>
        <taxon>Euarchontoglires</taxon>
        <taxon>Glires</taxon>
        <taxon>Rodentia</taxon>
        <taxon>Myomorpha</taxon>
        <taxon>Muroidea</taxon>
        <taxon>Cricetidae</taxon>
        <taxon>Neotominae</taxon>
        <taxon>Neotoma</taxon>
    </lineage>
</organism>
<keyword evidence="4 6" id="KW-0472">Membrane</keyword>
<protein>
    <recommendedName>
        <fullName evidence="7">UPAR/Ly6 domain-containing protein</fullName>
    </recommendedName>
</protein>
<dbReference type="Gene3D" id="2.10.60.10">
    <property type="entry name" value="CD59"/>
    <property type="match status" value="2"/>
</dbReference>
<dbReference type="Pfam" id="PF00087">
    <property type="entry name" value="Toxin_TOLIP"/>
    <property type="match status" value="2"/>
</dbReference>
<comment type="subcellular location">
    <subcellularLocation>
        <location evidence="1">Cell membrane</location>
    </subcellularLocation>
</comment>
<proteinExistence type="predicted"/>
<dbReference type="OrthoDB" id="9449056at2759"/>
<evidence type="ECO:0000259" key="7">
    <source>
        <dbReference type="SMART" id="SM00134"/>
    </source>
</evidence>
<evidence type="ECO:0000256" key="1">
    <source>
        <dbReference type="ARBA" id="ARBA00004236"/>
    </source>
</evidence>
<sequence length="202" mass="20747">MATPPVSTANPGGILVMKSCAPTCPNSTVSSDGRALSVFCCEGNHCNRSAASGLTSSLGALWASASASLLWALLRAACKDLYLTDSLTPPPPAWALQCHVCSSSTNCKQPRTCPASSNYCKTVTTVETLTGNLVKKDCADSCTSNNSQQGQISSGSLVIQCCQGDLCNDKLYSAAPAHALFSSATLGLAVSLGLFVLTVFGL</sequence>
<evidence type="ECO:0000256" key="2">
    <source>
        <dbReference type="ARBA" id="ARBA00022475"/>
    </source>
</evidence>
<dbReference type="AlphaFoldDB" id="A0A1A6GES9"/>
<reference evidence="8 9" key="1">
    <citation type="submission" date="2016-06" db="EMBL/GenBank/DDBJ databases">
        <title>The Draft Genome Sequence and Annotation of the Desert Woodrat Neotoma lepida.</title>
        <authorList>
            <person name="Campbell M."/>
            <person name="Oakeson K.F."/>
            <person name="Yandell M."/>
            <person name="Halpert J.R."/>
            <person name="Dearing D."/>
        </authorList>
    </citation>
    <scope>NUCLEOTIDE SEQUENCE [LARGE SCALE GENOMIC DNA]</scope>
    <source>
        <strain evidence="8">417</strain>
        <tissue evidence="8">Liver</tissue>
    </source>
</reference>
<dbReference type="CDD" id="cd23542">
    <property type="entry name" value="TFP_LU_ECD_Ly6D"/>
    <property type="match status" value="1"/>
</dbReference>
<keyword evidence="5" id="KW-0325">Glycoprotein</keyword>
<dbReference type="InterPro" id="IPR018363">
    <property type="entry name" value="CD59_antigen_CS"/>
</dbReference>
<name>A0A1A6GES9_NEOLE</name>
<dbReference type="FunFam" id="2.10.60.10:FF:000003">
    <property type="entry name" value="lymphocyte antigen 6E isoform X1"/>
    <property type="match status" value="1"/>
</dbReference>
<feature type="domain" description="UPAR/Ly6" evidence="7">
    <location>
        <begin position="96"/>
        <end position="181"/>
    </location>
</feature>
<keyword evidence="6" id="KW-1133">Transmembrane helix</keyword>
<dbReference type="InterPro" id="IPR045860">
    <property type="entry name" value="Snake_toxin-like_sf"/>
</dbReference>
<accession>A0A1A6GES9</accession>
<dbReference type="InterPro" id="IPR042339">
    <property type="entry name" value="Ly6D"/>
</dbReference>
<dbReference type="STRING" id="56216.A0A1A6GES9"/>
<keyword evidence="6" id="KW-0812">Transmembrane</keyword>
<dbReference type="InterPro" id="IPR016054">
    <property type="entry name" value="LY6_UPA_recep-like"/>
</dbReference>
<evidence type="ECO:0000313" key="9">
    <source>
        <dbReference type="Proteomes" id="UP000092124"/>
    </source>
</evidence>
<dbReference type="InterPro" id="IPR035076">
    <property type="entry name" value="Toxin/TOLIP"/>
</dbReference>
<evidence type="ECO:0000313" key="8">
    <source>
        <dbReference type="EMBL" id="OBS64270.1"/>
    </source>
</evidence>
<dbReference type="SUPFAM" id="SSF57302">
    <property type="entry name" value="Snake toxin-like"/>
    <property type="match status" value="2"/>
</dbReference>
<evidence type="ECO:0000256" key="6">
    <source>
        <dbReference type="SAM" id="Phobius"/>
    </source>
</evidence>
<dbReference type="GO" id="GO:0005886">
    <property type="term" value="C:plasma membrane"/>
    <property type="evidence" value="ECO:0007669"/>
    <property type="project" value="UniProtKB-SubCell"/>
</dbReference>
<dbReference type="PANTHER" id="PTHR16982:SF2">
    <property type="entry name" value="LYMPHOCYTE ANTIGEN 6D"/>
    <property type="match status" value="1"/>
</dbReference>
<feature type="transmembrane region" description="Helical" evidence="6">
    <location>
        <begin position="179"/>
        <end position="200"/>
    </location>
</feature>
<evidence type="ECO:0000256" key="3">
    <source>
        <dbReference type="ARBA" id="ARBA00022729"/>
    </source>
</evidence>
<keyword evidence="9" id="KW-1185">Reference proteome</keyword>
<keyword evidence="3" id="KW-0732">Signal</keyword>
<gene>
    <name evidence="8" type="ORF">A6R68_07187</name>
</gene>
<evidence type="ECO:0000256" key="4">
    <source>
        <dbReference type="ARBA" id="ARBA00023136"/>
    </source>
</evidence>